<sequence length="307" mass="33397">MPTTTRRQSRLGLEREGHPVEPVTVERRGSGVGGGGMGLRLPPTNLIPPNMDLGIDEREAEGDEDVQMGGVDIAPAKVDTPVEGDSKEADRGEVQMAGIESSGHPNEQEITDALYRSDGEDEGIHITEEMTHEEVEEVEMEEAQEAEHESQGEEESSEGGVEIEVKEGDSASESDDGSHSGHSAHSAHSSHSDTSHHSASLPNGDSHTPTQPSFPGPRVPRISITPTTYTQLQSRPSLTSSNLNLAASFSEYTPRTRYRQRYRCAGWNGPCEAENELTDRDTLSCKECGCWGLYKVRTARMVQFGAR</sequence>
<dbReference type="GO" id="GO:0046872">
    <property type="term" value="F:metal ion binding"/>
    <property type="evidence" value="ECO:0007669"/>
    <property type="project" value="UniProtKB-KW"/>
</dbReference>
<dbReference type="InterPro" id="IPR006591">
    <property type="entry name" value="RNAP_P/RPABC4"/>
</dbReference>
<dbReference type="Gene3D" id="2.20.28.30">
    <property type="entry name" value="RNA polymerase ii, chain L"/>
    <property type="match status" value="1"/>
</dbReference>
<dbReference type="AlphaFoldDB" id="A0A6G1IER3"/>
<dbReference type="SUPFAM" id="SSF63393">
    <property type="entry name" value="RNA polymerase subunits"/>
    <property type="match status" value="1"/>
</dbReference>
<accession>A0A6G1IER3</accession>
<name>A0A6G1IER3_9PLEO</name>
<evidence type="ECO:0000313" key="5">
    <source>
        <dbReference type="Proteomes" id="UP000799291"/>
    </source>
</evidence>
<organism evidence="4 5">
    <name type="scientific">Lentithecium fluviatile CBS 122367</name>
    <dbReference type="NCBI Taxonomy" id="1168545"/>
    <lineage>
        <taxon>Eukaryota</taxon>
        <taxon>Fungi</taxon>
        <taxon>Dikarya</taxon>
        <taxon>Ascomycota</taxon>
        <taxon>Pezizomycotina</taxon>
        <taxon>Dothideomycetes</taxon>
        <taxon>Pleosporomycetidae</taxon>
        <taxon>Pleosporales</taxon>
        <taxon>Massarineae</taxon>
        <taxon>Lentitheciaceae</taxon>
        <taxon>Lentithecium</taxon>
    </lineage>
</organism>
<keyword evidence="5" id="KW-1185">Reference proteome</keyword>
<evidence type="ECO:0000256" key="3">
    <source>
        <dbReference type="SAM" id="MobiDB-lite"/>
    </source>
</evidence>
<dbReference type="GO" id="GO:0003899">
    <property type="term" value="F:DNA-directed RNA polymerase activity"/>
    <property type="evidence" value="ECO:0007669"/>
    <property type="project" value="InterPro"/>
</dbReference>
<reference evidence="4" key="1">
    <citation type="journal article" date="2020" name="Stud. Mycol.">
        <title>101 Dothideomycetes genomes: a test case for predicting lifestyles and emergence of pathogens.</title>
        <authorList>
            <person name="Haridas S."/>
            <person name="Albert R."/>
            <person name="Binder M."/>
            <person name="Bloem J."/>
            <person name="Labutti K."/>
            <person name="Salamov A."/>
            <person name="Andreopoulos B."/>
            <person name="Baker S."/>
            <person name="Barry K."/>
            <person name="Bills G."/>
            <person name="Bluhm B."/>
            <person name="Cannon C."/>
            <person name="Castanera R."/>
            <person name="Culley D."/>
            <person name="Daum C."/>
            <person name="Ezra D."/>
            <person name="Gonzalez J."/>
            <person name="Henrissat B."/>
            <person name="Kuo A."/>
            <person name="Liang C."/>
            <person name="Lipzen A."/>
            <person name="Lutzoni F."/>
            <person name="Magnuson J."/>
            <person name="Mondo S."/>
            <person name="Nolan M."/>
            <person name="Ohm R."/>
            <person name="Pangilinan J."/>
            <person name="Park H.-J."/>
            <person name="Ramirez L."/>
            <person name="Alfaro M."/>
            <person name="Sun H."/>
            <person name="Tritt A."/>
            <person name="Yoshinaga Y."/>
            <person name="Zwiers L.-H."/>
            <person name="Turgeon B."/>
            <person name="Goodwin S."/>
            <person name="Spatafora J."/>
            <person name="Crous P."/>
            <person name="Grigoriev I."/>
        </authorList>
    </citation>
    <scope>NUCLEOTIDE SEQUENCE</scope>
    <source>
        <strain evidence="4">CBS 122367</strain>
    </source>
</reference>
<evidence type="ECO:0000313" key="4">
    <source>
        <dbReference type="EMBL" id="KAF2676702.1"/>
    </source>
</evidence>
<feature type="compositionally biased region" description="Basic and acidic residues" evidence="3">
    <location>
        <begin position="84"/>
        <end position="93"/>
    </location>
</feature>
<dbReference type="Proteomes" id="UP000799291">
    <property type="component" value="Unassembled WGS sequence"/>
</dbReference>
<dbReference type="GO" id="GO:0006351">
    <property type="term" value="P:DNA-templated transcription"/>
    <property type="evidence" value="ECO:0007669"/>
    <property type="project" value="InterPro"/>
</dbReference>
<dbReference type="EMBL" id="MU005630">
    <property type="protein sequence ID" value="KAF2676702.1"/>
    <property type="molecule type" value="Genomic_DNA"/>
</dbReference>
<dbReference type="GO" id="GO:0003677">
    <property type="term" value="F:DNA binding"/>
    <property type="evidence" value="ECO:0007669"/>
    <property type="project" value="InterPro"/>
</dbReference>
<keyword evidence="1" id="KW-0479">Metal-binding</keyword>
<protein>
    <submittedName>
        <fullName evidence="4">Uncharacterized protein</fullName>
    </submittedName>
</protein>
<feature type="region of interest" description="Disordered" evidence="3">
    <location>
        <begin position="1"/>
        <end position="223"/>
    </location>
</feature>
<feature type="compositionally biased region" description="Basic and acidic residues" evidence="3">
    <location>
        <begin position="115"/>
        <end position="133"/>
    </location>
</feature>
<dbReference type="SMART" id="SM00659">
    <property type="entry name" value="RPOLCX"/>
    <property type="match status" value="1"/>
</dbReference>
<evidence type="ECO:0000256" key="2">
    <source>
        <dbReference type="ARBA" id="ARBA00022833"/>
    </source>
</evidence>
<gene>
    <name evidence="4" type="ORF">K458DRAFT_396596</name>
</gene>
<keyword evidence="2" id="KW-0862">Zinc</keyword>
<feature type="compositionally biased region" description="Acidic residues" evidence="3">
    <location>
        <begin position="134"/>
        <end position="144"/>
    </location>
</feature>
<feature type="compositionally biased region" description="Basic and acidic residues" evidence="3">
    <location>
        <begin position="12"/>
        <end position="29"/>
    </location>
</feature>
<evidence type="ECO:0000256" key="1">
    <source>
        <dbReference type="ARBA" id="ARBA00022723"/>
    </source>
</evidence>
<feature type="compositionally biased region" description="Polar residues" evidence="3">
    <location>
        <begin position="201"/>
        <end position="211"/>
    </location>
</feature>
<feature type="compositionally biased region" description="Low complexity" evidence="3">
    <location>
        <begin position="180"/>
        <end position="189"/>
    </location>
</feature>
<proteinExistence type="predicted"/>
<dbReference type="InterPro" id="IPR029040">
    <property type="entry name" value="RPABC4/Spt4"/>
</dbReference>